<dbReference type="GO" id="GO:0005634">
    <property type="term" value="C:nucleus"/>
    <property type="evidence" value="ECO:0007669"/>
    <property type="project" value="UniProtKB-SubCell"/>
</dbReference>
<keyword evidence="10" id="KW-1185">Reference proteome</keyword>
<dbReference type="Gene3D" id="4.10.240.10">
    <property type="entry name" value="Zn(2)-C6 fungal-type DNA-binding domain"/>
    <property type="match status" value="1"/>
</dbReference>
<evidence type="ECO:0000313" key="9">
    <source>
        <dbReference type="EMBL" id="KAJ5592485.1"/>
    </source>
</evidence>
<feature type="compositionally biased region" description="Polar residues" evidence="7">
    <location>
        <begin position="105"/>
        <end position="125"/>
    </location>
</feature>
<dbReference type="RefSeq" id="XP_056749111.1">
    <property type="nucleotide sequence ID" value="XM_056900443.1"/>
</dbReference>
<dbReference type="CDD" id="cd00067">
    <property type="entry name" value="GAL4"/>
    <property type="match status" value="1"/>
</dbReference>
<feature type="region of interest" description="Disordered" evidence="7">
    <location>
        <begin position="89"/>
        <end position="125"/>
    </location>
</feature>
<dbReference type="SUPFAM" id="SSF57701">
    <property type="entry name" value="Zn2/Cys6 DNA-binding domain"/>
    <property type="match status" value="1"/>
</dbReference>
<dbReference type="InterPro" id="IPR001138">
    <property type="entry name" value="Zn2Cys6_DnaBD"/>
</dbReference>
<dbReference type="InterPro" id="IPR050987">
    <property type="entry name" value="AtrR-like"/>
</dbReference>
<comment type="subcellular location">
    <subcellularLocation>
        <location evidence="1">Nucleus</location>
    </subcellularLocation>
</comment>
<evidence type="ECO:0000256" key="2">
    <source>
        <dbReference type="ARBA" id="ARBA00022723"/>
    </source>
</evidence>
<protein>
    <recommendedName>
        <fullName evidence="8">Zn(2)-C6 fungal-type domain-containing protein</fullName>
    </recommendedName>
</protein>
<dbReference type="EMBL" id="JAQJAE010000005">
    <property type="protein sequence ID" value="KAJ5592485.1"/>
    <property type="molecule type" value="Genomic_DNA"/>
</dbReference>
<proteinExistence type="predicted"/>
<name>A0AAD6GX45_9EURO</name>
<dbReference type="GO" id="GO:0003677">
    <property type="term" value="F:DNA binding"/>
    <property type="evidence" value="ECO:0007669"/>
    <property type="project" value="UniProtKB-KW"/>
</dbReference>
<keyword evidence="2" id="KW-0479">Metal-binding</keyword>
<dbReference type="PANTHER" id="PTHR46910">
    <property type="entry name" value="TRANSCRIPTION FACTOR PDR1"/>
    <property type="match status" value="1"/>
</dbReference>
<dbReference type="PROSITE" id="PS00463">
    <property type="entry name" value="ZN2_CY6_FUNGAL_1"/>
    <property type="match status" value="1"/>
</dbReference>
<reference evidence="9" key="2">
    <citation type="submission" date="2023-01" db="EMBL/GenBank/DDBJ databases">
        <authorList>
            <person name="Petersen C."/>
        </authorList>
    </citation>
    <scope>NUCLEOTIDE SEQUENCE</scope>
    <source>
        <strain evidence="9">IBT 12815</strain>
    </source>
</reference>
<evidence type="ECO:0000256" key="3">
    <source>
        <dbReference type="ARBA" id="ARBA00023015"/>
    </source>
</evidence>
<dbReference type="Pfam" id="PF04082">
    <property type="entry name" value="Fungal_trans"/>
    <property type="match status" value="1"/>
</dbReference>
<dbReference type="SMART" id="SM00066">
    <property type="entry name" value="GAL4"/>
    <property type="match status" value="1"/>
</dbReference>
<dbReference type="GO" id="GO:0008270">
    <property type="term" value="F:zinc ion binding"/>
    <property type="evidence" value="ECO:0007669"/>
    <property type="project" value="InterPro"/>
</dbReference>
<dbReference type="AlphaFoldDB" id="A0AAD6GX45"/>
<dbReference type="GO" id="GO:0006351">
    <property type="term" value="P:DNA-templated transcription"/>
    <property type="evidence" value="ECO:0007669"/>
    <property type="project" value="InterPro"/>
</dbReference>
<evidence type="ECO:0000256" key="5">
    <source>
        <dbReference type="ARBA" id="ARBA00023163"/>
    </source>
</evidence>
<keyword evidence="5" id="KW-0804">Transcription</keyword>
<dbReference type="InterPro" id="IPR007219">
    <property type="entry name" value="XnlR_reg_dom"/>
</dbReference>
<keyword evidence="6" id="KW-0539">Nucleus</keyword>
<comment type="caution">
    <text evidence="9">The sequence shown here is derived from an EMBL/GenBank/DDBJ whole genome shotgun (WGS) entry which is preliminary data.</text>
</comment>
<evidence type="ECO:0000259" key="8">
    <source>
        <dbReference type="PROSITE" id="PS50048"/>
    </source>
</evidence>
<dbReference type="PROSITE" id="PS50048">
    <property type="entry name" value="ZN2_CY6_FUNGAL_2"/>
    <property type="match status" value="1"/>
</dbReference>
<evidence type="ECO:0000256" key="1">
    <source>
        <dbReference type="ARBA" id="ARBA00004123"/>
    </source>
</evidence>
<organism evidence="9 10">
    <name type="scientific">Penicillium hordei</name>
    <dbReference type="NCBI Taxonomy" id="40994"/>
    <lineage>
        <taxon>Eukaryota</taxon>
        <taxon>Fungi</taxon>
        <taxon>Dikarya</taxon>
        <taxon>Ascomycota</taxon>
        <taxon>Pezizomycotina</taxon>
        <taxon>Eurotiomycetes</taxon>
        <taxon>Eurotiomycetidae</taxon>
        <taxon>Eurotiales</taxon>
        <taxon>Aspergillaceae</taxon>
        <taxon>Penicillium</taxon>
    </lineage>
</organism>
<keyword evidence="3" id="KW-0805">Transcription regulation</keyword>
<dbReference type="PANTHER" id="PTHR46910:SF3">
    <property type="entry name" value="HALOTOLERANCE PROTEIN 9-RELATED"/>
    <property type="match status" value="1"/>
</dbReference>
<reference evidence="9" key="1">
    <citation type="journal article" date="2023" name="IMA Fungus">
        <title>Comparative genomic study of the Penicillium genus elucidates a diverse pangenome and 15 lateral gene transfer events.</title>
        <authorList>
            <person name="Petersen C."/>
            <person name="Sorensen T."/>
            <person name="Nielsen M.R."/>
            <person name="Sondergaard T.E."/>
            <person name="Sorensen J.L."/>
            <person name="Fitzpatrick D.A."/>
            <person name="Frisvad J.C."/>
            <person name="Nielsen K.L."/>
        </authorList>
    </citation>
    <scope>NUCLEOTIDE SEQUENCE</scope>
    <source>
        <strain evidence="9">IBT 12815</strain>
    </source>
</reference>
<evidence type="ECO:0000256" key="6">
    <source>
        <dbReference type="ARBA" id="ARBA00023242"/>
    </source>
</evidence>
<gene>
    <name evidence="9" type="ORF">N7537_009389</name>
</gene>
<dbReference type="CDD" id="cd12148">
    <property type="entry name" value="fungal_TF_MHR"/>
    <property type="match status" value="1"/>
</dbReference>
<evidence type="ECO:0000256" key="7">
    <source>
        <dbReference type="SAM" id="MobiDB-lite"/>
    </source>
</evidence>
<dbReference type="Proteomes" id="UP001213799">
    <property type="component" value="Unassembled WGS sequence"/>
</dbReference>
<accession>A0AAD6GX45</accession>
<sequence>MQESRKRSRLSPEVDSTTPACNQCRSRKIRCDRIKPECSTCRKAGVLCDFSASFKRTNPAKQLAQDFSSVLGRLDHVDRSLIHLSQQVESLTATSTSREEPFLLPSTQEKPGPYTNQGKASSNTSPIRQVFSTEESSEHLYSYPAALCLFRSSQKLLKATLYTKSPSLSGPLAEISQNSDLRPSLIHHCETFPFRKRCTDRLSAGDQRPISAPPQDVVYSLLDRYLNHINFFVPVFEADDLYAAIRECFQCDGPPINPAWLVCLNSIVLLTLQLDAQVARRSGFKINPWSNSSQVISDAFNNCCRALGDPHALSQPTVVNIQARIMLALVTREFFITTAFERACYSACQLARSMGLHRSVGMDESALQARERLYWILYDMDKTRVFLRGNSPDLHFFDSEFQPRLSTSDISPEMHLHAIASHMMTVWEEIYIGLYSARAVRSGANYRKDQVHRLQRLCDESLLLIPPLRSHNPGLRLMQLEVKYCYHVSKSLIHRCDQKAERRQITHDHAVSALQIMTDVFEEPVTPSSCLVLSRMFQNYPLIGFHDLCVRYLTGDGVVDSAAIIPRIMNLRHQLGSIDHQEVSSAYVTKLHQGVTWCTDLISMVFDAGQSWQPAPFLLTPSATNDSSDPQKSAPVCYGSATEWLEDEDNLTPEQPYPLGSFPSPDYFFDPALLESLLMEGHFAS</sequence>
<keyword evidence="4" id="KW-0238">DNA-binding</keyword>
<dbReference type="GO" id="GO:0000981">
    <property type="term" value="F:DNA-binding transcription factor activity, RNA polymerase II-specific"/>
    <property type="evidence" value="ECO:0007669"/>
    <property type="project" value="InterPro"/>
</dbReference>
<dbReference type="InterPro" id="IPR036864">
    <property type="entry name" value="Zn2-C6_fun-type_DNA-bd_sf"/>
</dbReference>
<feature type="domain" description="Zn(2)-C6 fungal-type" evidence="8">
    <location>
        <begin position="20"/>
        <end position="50"/>
    </location>
</feature>
<dbReference type="Pfam" id="PF00172">
    <property type="entry name" value="Zn_clus"/>
    <property type="match status" value="1"/>
</dbReference>
<dbReference type="GeneID" id="81590685"/>
<evidence type="ECO:0000313" key="10">
    <source>
        <dbReference type="Proteomes" id="UP001213799"/>
    </source>
</evidence>
<evidence type="ECO:0000256" key="4">
    <source>
        <dbReference type="ARBA" id="ARBA00023125"/>
    </source>
</evidence>